<evidence type="ECO:0000256" key="5">
    <source>
        <dbReference type="ARBA" id="ARBA00023004"/>
    </source>
</evidence>
<dbReference type="GO" id="GO:0046872">
    <property type="term" value="F:metal ion binding"/>
    <property type="evidence" value="ECO:0007669"/>
    <property type="project" value="UniProtKB-KW"/>
</dbReference>
<dbReference type="PROSITE" id="PS00198">
    <property type="entry name" value="4FE4S_FER_1"/>
    <property type="match status" value="1"/>
</dbReference>
<dbReference type="Pfam" id="PF12801">
    <property type="entry name" value="Fer4_5"/>
    <property type="match status" value="2"/>
</dbReference>
<dbReference type="SUPFAM" id="SSF54862">
    <property type="entry name" value="4Fe-4S ferredoxins"/>
    <property type="match status" value="1"/>
</dbReference>
<dbReference type="PANTHER" id="PTHR30176:SF3">
    <property type="entry name" value="FERREDOXIN-TYPE PROTEIN NAPH"/>
    <property type="match status" value="1"/>
</dbReference>
<protein>
    <submittedName>
        <fullName evidence="9">4Fe-4S binding protein</fullName>
    </submittedName>
</protein>
<feature type="domain" description="4Fe-4S ferredoxin-type" evidence="8">
    <location>
        <begin position="178"/>
        <end position="214"/>
    </location>
</feature>
<name>A0A4R1HBN5_9GAMM</name>
<evidence type="ECO:0000256" key="1">
    <source>
        <dbReference type="ARBA" id="ARBA00022448"/>
    </source>
</evidence>
<accession>A0A4R1HBN5</accession>
<dbReference type="Proteomes" id="UP000295707">
    <property type="component" value="Unassembled WGS sequence"/>
</dbReference>
<evidence type="ECO:0000256" key="2">
    <source>
        <dbReference type="ARBA" id="ARBA00022485"/>
    </source>
</evidence>
<feature type="transmembrane region" description="Helical" evidence="7">
    <location>
        <begin position="9"/>
        <end position="25"/>
    </location>
</feature>
<dbReference type="InterPro" id="IPR017896">
    <property type="entry name" value="4Fe4S_Fe-S-bd"/>
</dbReference>
<evidence type="ECO:0000256" key="3">
    <source>
        <dbReference type="ARBA" id="ARBA00022723"/>
    </source>
</evidence>
<dbReference type="PANTHER" id="PTHR30176">
    <property type="entry name" value="FERREDOXIN-TYPE PROTEIN NAPH"/>
    <property type="match status" value="1"/>
</dbReference>
<keyword evidence="7" id="KW-1133">Transmembrane helix</keyword>
<sequence length="318" mass="36003">MNRTQRQRLFWRSAFFALFVLAPPLDLFRLDLYQGHFIFLGMPWTLGVHDAGTVQASVNLVLRVFVPLLTLIGFGLWLSWRYGRLYCGWLCPHFSVVEAINSLMRRASGKVTLWQREPLPEVQRDGTEIHPRKTAWVAVMLAIAGFSLLWAVTFLTYLLPPDEVWGNLVRGELTRNQFIFITAATLLLTIEFSFARHLFCRYGCAVGLFQSLVWMANHKALVVGFNRARAADCASCDASCEHACPMRLQPRQIKRKMFTCTQCQQCVQACERVNLPKGKPGLLTMLDGQCALDVSERDFGRRPDVPASCFPKVPTDGG</sequence>
<feature type="transmembrane region" description="Helical" evidence="7">
    <location>
        <begin position="60"/>
        <end position="80"/>
    </location>
</feature>
<evidence type="ECO:0000256" key="7">
    <source>
        <dbReference type="SAM" id="Phobius"/>
    </source>
</evidence>
<evidence type="ECO:0000313" key="10">
    <source>
        <dbReference type="Proteomes" id="UP000295707"/>
    </source>
</evidence>
<dbReference type="GO" id="GO:0051539">
    <property type="term" value="F:4 iron, 4 sulfur cluster binding"/>
    <property type="evidence" value="ECO:0007669"/>
    <property type="project" value="UniProtKB-KW"/>
</dbReference>
<evidence type="ECO:0000259" key="8">
    <source>
        <dbReference type="Pfam" id="PF12801"/>
    </source>
</evidence>
<dbReference type="InterPro" id="IPR051684">
    <property type="entry name" value="Electron_Trans/Redox"/>
</dbReference>
<dbReference type="InterPro" id="IPR017900">
    <property type="entry name" value="4Fe4S_Fe_S_CS"/>
</dbReference>
<keyword evidence="4" id="KW-0249">Electron transport</keyword>
<feature type="transmembrane region" description="Helical" evidence="7">
    <location>
        <begin position="134"/>
        <end position="158"/>
    </location>
</feature>
<proteinExistence type="predicted"/>
<organism evidence="9 10">
    <name type="scientific">Thiogranum longum</name>
    <dbReference type="NCBI Taxonomy" id="1537524"/>
    <lineage>
        <taxon>Bacteria</taxon>
        <taxon>Pseudomonadati</taxon>
        <taxon>Pseudomonadota</taxon>
        <taxon>Gammaproteobacteria</taxon>
        <taxon>Chromatiales</taxon>
        <taxon>Ectothiorhodospiraceae</taxon>
        <taxon>Thiogranum</taxon>
    </lineage>
</organism>
<keyword evidence="5" id="KW-0408">Iron</keyword>
<dbReference type="OrthoDB" id="9806398at2"/>
<gene>
    <name evidence="9" type="ORF">DFR30_0824</name>
</gene>
<dbReference type="GO" id="GO:0005886">
    <property type="term" value="C:plasma membrane"/>
    <property type="evidence" value="ECO:0007669"/>
    <property type="project" value="TreeGrafter"/>
</dbReference>
<keyword evidence="3" id="KW-0479">Metal-binding</keyword>
<keyword evidence="2" id="KW-0004">4Fe-4S</keyword>
<evidence type="ECO:0000256" key="6">
    <source>
        <dbReference type="ARBA" id="ARBA00023014"/>
    </source>
</evidence>
<evidence type="ECO:0000256" key="4">
    <source>
        <dbReference type="ARBA" id="ARBA00022982"/>
    </source>
</evidence>
<feature type="transmembrane region" description="Helical" evidence="7">
    <location>
        <begin position="178"/>
        <end position="199"/>
    </location>
</feature>
<reference evidence="9 10" key="1">
    <citation type="submission" date="2019-03" db="EMBL/GenBank/DDBJ databases">
        <title>Genomic Encyclopedia of Type Strains, Phase IV (KMG-IV): sequencing the most valuable type-strain genomes for metagenomic binning, comparative biology and taxonomic classification.</title>
        <authorList>
            <person name="Goeker M."/>
        </authorList>
    </citation>
    <scope>NUCLEOTIDE SEQUENCE [LARGE SCALE GENOMIC DNA]</scope>
    <source>
        <strain evidence="9 10">DSM 19610</strain>
    </source>
</reference>
<dbReference type="RefSeq" id="WP_132971455.1">
    <property type="nucleotide sequence ID" value="NZ_SMFX01000001.1"/>
</dbReference>
<comment type="caution">
    <text evidence="9">The sequence shown here is derived from an EMBL/GenBank/DDBJ whole genome shotgun (WGS) entry which is preliminary data.</text>
</comment>
<feature type="domain" description="4Fe-4S ferredoxin-type" evidence="8">
    <location>
        <begin position="67"/>
        <end position="109"/>
    </location>
</feature>
<dbReference type="AlphaFoldDB" id="A0A4R1HBN5"/>
<keyword evidence="10" id="KW-1185">Reference proteome</keyword>
<keyword evidence="7" id="KW-0812">Transmembrane</keyword>
<evidence type="ECO:0000313" key="9">
    <source>
        <dbReference type="EMBL" id="TCK17590.1"/>
    </source>
</evidence>
<keyword evidence="1" id="KW-0813">Transport</keyword>
<keyword evidence="7" id="KW-0472">Membrane</keyword>
<keyword evidence="6" id="KW-0411">Iron-sulfur</keyword>
<dbReference type="EMBL" id="SMFX01000001">
    <property type="protein sequence ID" value="TCK17590.1"/>
    <property type="molecule type" value="Genomic_DNA"/>
</dbReference>